<dbReference type="Gene3D" id="1.20.120.330">
    <property type="entry name" value="Nucleotidyltransferases domain 2"/>
    <property type="match status" value="1"/>
</dbReference>
<dbReference type="RefSeq" id="WP_060245419.1">
    <property type="nucleotide sequence ID" value="NZ_LPJR01000066.1"/>
</dbReference>
<accession>A0A132EBA0</accession>
<name>A0A132EBA0_9BURK</name>
<proteinExistence type="predicted"/>
<protein>
    <recommendedName>
        <fullName evidence="3">HEPN domain-containing protein</fullName>
    </recommendedName>
</protein>
<dbReference type="AlphaFoldDB" id="A0A132EBA0"/>
<sequence>MFNPMLPSREMFRQDPAGYSRSGWDRWAMLAAAYGADIDPTKSPTSDDLKSPILWLAQAEAMAQAAIVLVKQEPAFENMPIELRGICDSQYCAVALMLVGYSLEVCLKAMIILRGGIAAYSAAERDYKTHELHRLADFIDDLSVKDLATLELLTHFVYWAGRYPDPGRKGIRKHEEIFQLSEENRISASDLFRVAAKVMSHVKQLAGA</sequence>
<dbReference type="EMBL" id="LPJR01000066">
    <property type="protein sequence ID" value="KWF23248.1"/>
    <property type="molecule type" value="Genomic_DNA"/>
</dbReference>
<evidence type="ECO:0000313" key="2">
    <source>
        <dbReference type="Proteomes" id="UP000062912"/>
    </source>
</evidence>
<dbReference type="Proteomes" id="UP000062912">
    <property type="component" value="Unassembled WGS sequence"/>
</dbReference>
<reference evidence="1 2" key="1">
    <citation type="submission" date="2015-11" db="EMBL/GenBank/DDBJ databases">
        <title>Expanding the genomic diversity of Burkholderia species for the development of highly accurate diagnostics.</title>
        <authorList>
            <person name="Sahl J."/>
            <person name="Keim P."/>
            <person name="Wagner D."/>
        </authorList>
    </citation>
    <scope>NUCLEOTIDE SEQUENCE [LARGE SCALE GENOMIC DNA]</scope>
    <source>
        <strain evidence="1 2">MSMB368WGS</strain>
    </source>
</reference>
<organism evidence="1 2">
    <name type="scientific">Burkholderia pseudomultivorans</name>
    <dbReference type="NCBI Taxonomy" id="1207504"/>
    <lineage>
        <taxon>Bacteria</taxon>
        <taxon>Pseudomonadati</taxon>
        <taxon>Pseudomonadota</taxon>
        <taxon>Betaproteobacteria</taxon>
        <taxon>Burkholderiales</taxon>
        <taxon>Burkholderiaceae</taxon>
        <taxon>Burkholderia</taxon>
        <taxon>Burkholderia cepacia complex</taxon>
    </lineage>
</organism>
<gene>
    <name evidence="1" type="ORF">WT56_26330</name>
</gene>
<evidence type="ECO:0008006" key="3">
    <source>
        <dbReference type="Google" id="ProtNLM"/>
    </source>
</evidence>
<evidence type="ECO:0000313" key="1">
    <source>
        <dbReference type="EMBL" id="KWF23248.1"/>
    </source>
</evidence>
<comment type="caution">
    <text evidence="1">The sequence shown here is derived from an EMBL/GenBank/DDBJ whole genome shotgun (WGS) entry which is preliminary data.</text>
</comment>
<dbReference type="OrthoDB" id="7057421at2"/>